<dbReference type="Gene3D" id="3.40.950.10">
    <property type="entry name" value="Fe-only Hydrogenase (Larger Subunit), Chain L, domain 3"/>
    <property type="match status" value="1"/>
</dbReference>
<evidence type="ECO:0000256" key="2">
    <source>
        <dbReference type="ARBA" id="ARBA00023004"/>
    </source>
</evidence>
<evidence type="ECO:0000259" key="4">
    <source>
        <dbReference type="PROSITE" id="PS51379"/>
    </source>
</evidence>
<feature type="domain" description="4Fe-4S ferredoxin-type" evidence="4">
    <location>
        <begin position="53"/>
        <end position="83"/>
    </location>
</feature>
<keyword evidence="1" id="KW-0479">Metal-binding</keyword>
<dbReference type="Gene3D" id="3.30.70.20">
    <property type="match status" value="1"/>
</dbReference>
<dbReference type="AlphaFoldDB" id="A0A1I4PYT8"/>
<reference evidence="6" key="1">
    <citation type="submission" date="2016-10" db="EMBL/GenBank/DDBJ databases">
        <authorList>
            <person name="Varghese N."/>
            <person name="Submissions S."/>
        </authorList>
    </citation>
    <scope>NUCLEOTIDE SEQUENCE [LARGE SCALE GENOMIC DNA]</scope>
    <source>
        <strain evidence="6">DSM 13327</strain>
    </source>
</reference>
<protein>
    <submittedName>
        <fullName evidence="5">Iron only hydrogenase large subunit, C-terminal domain</fullName>
    </submittedName>
</protein>
<evidence type="ECO:0000256" key="1">
    <source>
        <dbReference type="ARBA" id="ARBA00022723"/>
    </source>
</evidence>
<keyword evidence="2" id="KW-0408">Iron</keyword>
<dbReference type="PROSITE" id="PS00198">
    <property type="entry name" value="4FE4S_FER_1"/>
    <property type="match status" value="1"/>
</dbReference>
<dbReference type="OrthoDB" id="9798098at2"/>
<dbReference type="GO" id="GO:0051536">
    <property type="term" value="F:iron-sulfur cluster binding"/>
    <property type="evidence" value="ECO:0007669"/>
    <property type="project" value="UniProtKB-KW"/>
</dbReference>
<dbReference type="InterPro" id="IPR017900">
    <property type="entry name" value="4Fe4S_Fe_S_CS"/>
</dbReference>
<evidence type="ECO:0000313" key="5">
    <source>
        <dbReference type="EMBL" id="SFM32776.1"/>
    </source>
</evidence>
<dbReference type="SUPFAM" id="SSF54862">
    <property type="entry name" value="4Fe-4S ferredoxins"/>
    <property type="match status" value="1"/>
</dbReference>
<keyword evidence="6" id="KW-1185">Reference proteome</keyword>
<proteinExistence type="predicted"/>
<dbReference type="PROSITE" id="PS51379">
    <property type="entry name" value="4FE4S_FER_2"/>
    <property type="match status" value="1"/>
</dbReference>
<dbReference type="STRING" id="1123291.SAMN04490355_10777"/>
<dbReference type="GO" id="GO:0046872">
    <property type="term" value="F:metal ion binding"/>
    <property type="evidence" value="ECO:0007669"/>
    <property type="project" value="UniProtKB-KW"/>
</dbReference>
<gene>
    <name evidence="5" type="ORF">SAMN04490355_10777</name>
</gene>
<sequence length="380" mass="42167">MLFDNEKAGGGQVIAANAYNKSKSREMLLLPGCRKCHKCLQQCPLHKIKGAEMTMEMPQTQGCINCGFCIGICPQRAVGYQDDIELFLQDLAKGKKISLLVAPAVQRHFNDYRQVFGYLQSLGVRNFYSVVLRADITLWVYVRILEKNYGKPFISSPCAAVTDYIMNHMPALRPHLMPVYSPLVCSAVYLKKYRQLDDDLAFLSPCIAKRRELQQSGNKVLYSVTMGKLKQYIMEQGIDLSRYDAVDFADSKEGQGVTLGASGSVCTSLSQQLPDRLFKKISGSEVYPYLTEYETALKSGEPLPDLLEIYNCKAGCDSGTGTGEMLAGGVVPPKSAPGNADLQQAVAATFDSFNSTLDVADFIWPEIKNYDTYEKDRGRI</sequence>
<dbReference type="EMBL" id="FOTS01000077">
    <property type="protein sequence ID" value="SFM32776.1"/>
    <property type="molecule type" value="Genomic_DNA"/>
</dbReference>
<dbReference type="RefSeq" id="WP_090944086.1">
    <property type="nucleotide sequence ID" value="NZ_FOTS01000077.1"/>
</dbReference>
<evidence type="ECO:0000256" key="3">
    <source>
        <dbReference type="ARBA" id="ARBA00023014"/>
    </source>
</evidence>
<dbReference type="InterPro" id="IPR004108">
    <property type="entry name" value="Fe_hydrogenase_lsu_C"/>
</dbReference>
<name>A0A1I4PYT8_9FIRM</name>
<evidence type="ECO:0000313" key="6">
    <source>
        <dbReference type="Proteomes" id="UP000199520"/>
    </source>
</evidence>
<keyword evidence="3" id="KW-0411">Iron-sulfur</keyword>
<accession>A0A1I4PYT8</accession>
<dbReference type="Pfam" id="PF02906">
    <property type="entry name" value="Fe_hyd_lg_C"/>
    <property type="match status" value="1"/>
</dbReference>
<dbReference type="Proteomes" id="UP000199520">
    <property type="component" value="Unassembled WGS sequence"/>
</dbReference>
<organism evidence="5 6">
    <name type="scientific">Pelosinus propionicus DSM 13327</name>
    <dbReference type="NCBI Taxonomy" id="1123291"/>
    <lineage>
        <taxon>Bacteria</taxon>
        <taxon>Bacillati</taxon>
        <taxon>Bacillota</taxon>
        <taxon>Negativicutes</taxon>
        <taxon>Selenomonadales</taxon>
        <taxon>Sporomusaceae</taxon>
        <taxon>Pelosinus</taxon>
    </lineage>
</organism>
<dbReference type="SUPFAM" id="SSF53920">
    <property type="entry name" value="Fe-only hydrogenase"/>
    <property type="match status" value="1"/>
</dbReference>
<dbReference type="InterPro" id="IPR009016">
    <property type="entry name" value="Fe_hydrogenase"/>
</dbReference>
<dbReference type="InterPro" id="IPR017896">
    <property type="entry name" value="4Fe4S_Fe-S-bd"/>
</dbReference>